<proteinExistence type="predicted"/>
<sequence length="648" mass="70532">MNRSCNFQALWLHIVEGLPAWAGEVERGTKDSLLNSLSNPWEHAGGRGEASQALSWLKARNGVVAHALVRALAQRVKEELAPPKAPDLQMREFLLDSSPMLSLMDESSMQEGIETGRLAQQVTHLTENTLRELRSLCAVLPGRPMHEPELAYPLNPAMVAESFSQALVDLGAEPELRLPILRAGATVLGARTLQLFEQHLQWLRDQGVRPASASMRPATAIGGSAYVGIERLFSAPAGESLGAIGIAGSGVGAVAAQAGLAPPLVRKLEQLTRVLARQTHAGAAMDSVWQRLLAQVERLSPKELSALQQTSHPFWRLLDRLAALSAVQSPNDPDMRDLAARLGPMLAQLERPQELSLEAFDSALSELDSVPGDFGTTRPAELETAFDFESKRRELEPTVRAQLADQLRKTPVPDDVRQFLQGPWVQVMTHALVREGPGSPAALRYMNLVPDLLTAVGRIRRGAVPTLIERQALLDGASDGMRAAGFGLHQVEGHVADLTRLLSGIEKISLMESNPATVVVPSAPTVADLPGLADLQGDEWAGHAELATVPMAMDEEDDDSLVEREAWLDGLKVGDLCRLMLQGRWVTALLNWRSDNGQFFMFKSRRGSGAHTITRRMLDRLRSEGLATKVEPGQLLARALETMLPSEQ</sequence>
<reference evidence="1 2" key="1">
    <citation type="submission" date="2022-06" db="EMBL/GenBank/DDBJ databases">
        <title>Ideonella sp. NS12-5 Genome sequencing and assembly.</title>
        <authorList>
            <person name="Jung Y."/>
        </authorList>
    </citation>
    <scope>NUCLEOTIDE SEQUENCE [LARGE SCALE GENOMIC DNA]</scope>
    <source>
        <strain evidence="1 2">NS12-5</strain>
    </source>
</reference>
<dbReference type="EMBL" id="JAMXMC010000003">
    <property type="protein sequence ID" value="MCO5976208.1"/>
    <property type="molecule type" value="Genomic_DNA"/>
</dbReference>
<dbReference type="RefSeq" id="WP_252768685.1">
    <property type="nucleotide sequence ID" value="NZ_JAMXMC010000003.1"/>
</dbReference>
<name>A0ABT1BJC8_9BURK</name>
<protein>
    <submittedName>
        <fullName evidence="1">DUF1631 domain-containing protein</fullName>
    </submittedName>
</protein>
<comment type="caution">
    <text evidence="1">The sequence shown here is derived from an EMBL/GenBank/DDBJ whole genome shotgun (WGS) entry which is preliminary data.</text>
</comment>
<organism evidence="1 2">
    <name type="scientific">Ideonella oryzae</name>
    <dbReference type="NCBI Taxonomy" id="2937441"/>
    <lineage>
        <taxon>Bacteria</taxon>
        <taxon>Pseudomonadati</taxon>
        <taxon>Pseudomonadota</taxon>
        <taxon>Betaproteobacteria</taxon>
        <taxon>Burkholderiales</taxon>
        <taxon>Sphaerotilaceae</taxon>
        <taxon>Ideonella</taxon>
    </lineage>
</organism>
<gene>
    <name evidence="1" type="ORF">M0L44_05680</name>
</gene>
<dbReference type="Proteomes" id="UP001204851">
    <property type="component" value="Unassembled WGS sequence"/>
</dbReference>
<dbReference type="Pfam" id="PF07793">
    <property type="entry name" value="DUF1631"/>
    <property type="match status" value="2"/>
</dbReference>
<accession>A0ABT1BJC8</accession>
<evidence type="ECO:0000313" key="1">
    <source>
        <dbReference type="EMBL" id="MCO5976208.1"/>
    </source>
</evidence>
<evidence type="ECO:0000313" key="2">
    <source>
        <dbReference type="Proteomes" id="UP001204851"/>
    </source>
</evidence>
<keyword evidence="2" id="KW-1185">Reference proteome</keyword>
<dbReference type="InterPro" id="IPR012434">
    <property type="entry name" value="DUF1631"/>
</dbReference>